<sequence>MTLLQSSQTHIPLEQMNCPICQAPTTRQFQKATFWIRGCTSCQHQFLETHTNAEHVDAVYGDEYFDGGGAGYPGYLAESGLIRAHGRRYAKLLSKYMPTGCMLDVGAAAGFVLQGFVQSGWQGTGVEPNDRMASYGRECLGLDIRTGSFEQVEANDTYDLVNMVQVIPHFWNLNQALETASQATKPGGYWLIETWNRESRLAKFFGTNWHEYSPPSVLRWFSPSDLALLASQYGFREVDRGQPQKWISGAHVKSLVSHKLKTMGILRHCRILLKLVPDKLRIPYPSEDLFWALYQKDDGVKLDSPHETRS</sequence>
<dbReference type="RefSeq" id="WP_264327346.1">
    <property type="nucleotide sequence ID" value="NZ_JADEXQ010000109.1"/>
</dbReference>
<evidence type="ECO:0000256" key="1">
    <source>
        <dbReference type="ARBA" id="ARBA00022679"/>
    </source>
</evidence>
<keyword evidence="1" id="KW-0808">Transferase</keyword>
<proteinExistence type="predicted"/>
<dbReference type="PANTHER" id="PTHR43861">
    <property type="entry name" value="TRANS-ACONITATE 2-METHYLTRANSFERASE-RELATED"/>
    <property type="match status" value="1"/>
</dbReference>
<dbReference type="GO" id="GO:0008168">
    <property type="term" value="F:methyltransferase activity"/>
    <property type="evidence" value="ECO:0007669"/>
    <property type="project" value="UniProtKB-KW"/>
</dbReference>
<dbReference type="AlphaFoldDB" id="A0A928VTX5"/>
<dbReference type="SUPFAM" id="SSF53335">
    <property type="entry name" value="S-adenosyl-L-methionine-dependent methyltransferases"/>
    <property type="match status" value="1"/>
</dbReference>
<dbReference type="Proteomes" id="UP000625316">
    <property type="component" value="Unassembled WGS sequence"/>
</dbReference>
<dbReference type="InterPro" id="IPR029063">
    <property type="entry name" value="SAM-dependent_MTases_sf"/>
</dbReference>
<dbReference type="CDD" id="cd02440">
    <property type="entry name" value="AdoMet_MTases"/>
    <property type="match status" value="1"/>
</dbReference>
<protein>
    <submittedName>
        <fullName evidence="2">Class I SAM-dependent methyltransferase</fullName>
    </submittedName>
</protein>
<evidence type="ECO:0000313" key="2">
    <source>
        <dbReference type="EMBL" id="MBE9032530.1"/>
    </source>
</evidence>
<comment type="caution">
    <text evidence="2">The sequence shown here is derived from an EMBL/GenBank/DDBJ whole genome shotgun (WGS) entry which is preliminary data.</text>
</comment>
<dbReference type="PANTHER" id="PTHR43861:SF3">
    <property type="entry name" value="PUTATIVE (AFU_ORTHOLOGUE AFUA_2G14390)-RELATED"/>
    <property type="match status" value="1"/>
</dbReference>
<dbReference type="GO" id="GO:0032259">
    <property type="term" value="P:methylation"/>
    <property type="evidence" value="ECO:0007669"/>
    <property type="project" value="UniProtKB-KW"/>
</dbReference>
<keyword evidence="3" id="KW-1185">Reference proteome</keyword>
<evidence type="ECO:0000313" key="3">
    <source>
        <dbReference type="Proteomes" id="UP000625316"/>
    </source>
</evidence>
<dbReference type="EMBL" id="JADEXQ010000109">
    <property type="protein sequence ID" value="MBE9032530.1"/>
    <property type="molecule type" value="Genomic_DNA"/>
</dbReference>
<accession>A0A928VTX5</accession>
<reference evidence="2" key="1">
    <citation type="submission" date="2020-10" db="EMBL/GenBank/DDBJ databases">
        <authorList>
            <person name="Castelo-Branco R."/>
            <person name="Eusebio N."/>
            <person name="Adriana R."/>
            <person name="Vieira A."/>
            <person name="Brugerolle De Fraissinette N."/>
            <person name="Rezende De Castro R."/>
            <person name="Schneider M.P."/>
            <person name="Vasconcelos V."/>
            <person name="Leao P.N."/>
        </authorList>
    </citation>
    <scope>NUCLEOTIDE SEQUENCE</scope>
    <source>
        <strain evidence="2">LEGE 11480</strain>
    </source>
</reference>
<gene>
    <name evidence="2" type="ORF">IQ266_22585</name>
</gene>
<keyword evidence="2" id="KW-0489">Methyltransferase</keyword>
<name>A0A928VTX5_9CYAN</name>
<dbReference type="Gene3D" id="3.40.50.150">
    <property type="entry name" value="Vaccinia Virus protein VP39"/>
    <property type="match status" value="1"/>
</dbReference>
<organism evidence="2 3">
    <name type="scientific">Romeriopsis navalis LEGE 11480</name>
    <dbReference type="NCBI Taxonomy" id="2777977"/>
    <lineage>
        <taxon>Bacteria</taxon>
        <taxon>Bacillati</taxon>
        <taxon>Cyanobacteriota</taxon>
        <taxon>Cyanophyceae</taxon>
        <taxon>Leptolyngbyales</taxon>
        <taxon>Leptolyngbyaceae</taxon>
        <taxon>Romeriopsis</taxon>
        <taxon>Romeriopsis navalis</taxon>
    </lineage>
</organism>
<dbReference type="Pfam" id="PF13489">
    <property type="entry name" value="Methyltransf_23"/>
    <property type="match status" value="1"/>
</dbReference>